<dbReference type="EMBL" id="CP032364">
    <property type="protein sequence ID" value="AYA98884.1"/>
    <property type="molecule type" value="Genomic_DNA"/>
</dbReference>
<evidence type="ECO:0000256" key="2">
    <source>
        <dbReference type="ARBA" id="ARBA00022448"/>
    </source>
</evidence>
<keyword evidence="6" id="KW-1133">Transmembrane helix</keyword>
<dbReference type="KEGG" id="lua:D4A81_02445"/>
<keyword evidence="4" id="KW-0997">Cell inner membrane</keyword>
<keyword evidence="9" id="KW-1185">Reference proteome</keyword>
<dbReference type="InterPro" id="IPR036259">
    <property type="entry name" value="MFS_trans_sf"/>
</dbReference>
<dbReference type="AlphaFoldDB" id="A0A385PZS2"/>
<keyword evidence="7" id="KW-0472">Membrane</keyword>
<dbReference type="Proteomes" id="UP000265562">
    <property type="component" value="Chromosome"/>
</dbReference>
<dbReference type="PANTHER" id="PTHR23522">
    <property type="entry name" value="BLL5896 PROTEIN"/>
    <property type="match status" value="1"/>
</dbReference>
<dbReference type="Gene3D" id="1.20.1250.20">
    <property type="entry name" value="MFS general substrate transporter like domains"/>
    <property type="match status" value="2"/>
</dbReference>
<protein>
    <submittedName>
        <fullName evidence="8">MFS transporter</fullName>
    </submittedName>
</protein>
<dbReference type="RefSeq" id="WP_111526120.1">
    <property type="nucleotide sequence ID" value="NZ_CP032364.1"/>
</dbReference>
<keyword evidence="5" id="KW-0812">Transmembrane</keyword>
<evidence type="ECO:0000256" key="5">
    <source>
        <dbReference type="ARBA" id="ARBA00022692"/>
    </source>
</evidence>
<evidence type="ECO:0000256" key="3">
    <source>
        <dbReference type="ARBA" id="ARBA00022475"/>
    </source>
</evidence>
<keyword evidence="2" id="KW-0813">Transport</keyword>
<evidence type="ECO:0000256" key="1">
    <source>
        <dbReference type="ARBA" id="ARBA00004429"/>
    </source>
</evidence>
<evidence type="ECO:0000313" key="9">
    <source>
        <dbReference type="Proteomes" id="UP000265562"/>
    </source>
</evidence>
<gene>
    <name evidence="8" type="ORF">D4A81_02445</name>
</gene>
<dbReference type="GO" id="GO:0005886">
    <property type="term" value="C:plasma membrane"/>
    <property type="evidence" value="ECO:0007669"/>
    <property type="project" value="UniProtKB-SubCell"/>
</dbReference>
<organism evidence="8 9">
    <name type="scientific">Lachnoanaerobaculum umeaense</name>
    <dbReference type="NCBI Taxonomy" id="617123"/>
    <lineage>
        <taxon>Bacteria</taxon>
        <taxon>Bacillati</taxon>
        <taxon>Bacillota</taxon>
        <taxon>Clostridia</taxon>
        <taxon>Lachnospirales</taxon>
        <taxon>Lachnospiraceae</taxon>
        <taxon>Lachnoanaerobaculum</taxon>
    </lineage>
</organism>
<dbReference type="Pfam" id="PF12832">
    <property type="entry name" value="MFS_1_like"/>
    <property type="match status" value="1"/>
</dbReference>
<evidence type="ECO:0000256" key="4">
    <source>
        <dbReference type="ARBA" id="ARBA00022519"/>
    </source>
</evidence>
<evidence type="ECO:0000256" key="6">
    <source>
        <dbReference type="ARBA" id="ARBA00022989"/>
    </source>
</evidence>
<dbReference type="PANTHER" id="PTHR23522:SF10">
    <property type="entry name" value="3-PHENYLPROPIONIC ACID TRANSPORTER-RELATED"/>
    <property type="match status" value="1"/>
</dbReference>
<name>A0A385PZS2_9FIRM</name>
<evidence type="ECO:0000256" key="7">
    <source>
        <dbReference type="ARBA" id="ARBA00023136"/>
    </source>
</evidence>
<keyword evidence="3" id="KW-1003">Cell membrane</keyword>
<dbReference type="OrthoDB" id="1653456at2"/>
<dbReference type="PROSITE" id="PS50850">
    <property type="entry name" value="MFS"/>
    <property type="match status" value="1"/>
</dbReference>
<reference evidence="8 9" key="1">
    <citation type="submission" date="2018-09" db="EMBL/GenBank/DDBJ databases">
        <title>Genome sequencing of Lachnoanaerobaculum umeaense DSM 23576.</title>
        <authorList>
            <person name="Kook J.-K."/>
            <person name="Park S.-N."/>
            <person name="Lim Y.K."/>
        </authorList>
    </citation>
    <scope>NUCLEOTIDE SEQUENCE [LARGE SCALE GENOMIC DNA]</scope>
    <source>
        <strain evidence="9">DSM 23576 \ CCUG 58757</strain>
    </source>
</reference>
<dbReference type="GO" id="GO:0015528">
    <property type="term" value="F:lactose:proton symporter activity"/>
    <property type="evidence" value="ECO:0007669"/>
    <property type="project" value="TreeGrafter"/>
</dbReference>
<dbReference type="InterPro" id="IPR024989">
    <property type="entry name" value="MFS_assoc_dom"/>
</dbReference>
<dbReference type="SUPFAM" id="SSF103473">
    <property type="entry name" value="MFS general substrate transporter"/>
    <property type="match status" value="1"/>
</dbReference>
<comment type="subcellular location">
    <subcellularLocation>
        <location evidence="1">Cell inner membrane</location>
        <topology evidence="1">Multi-pass membrane protein</topology>
    </subcellularLocation>
</comment>
<dbReference type="InterPro" id="IPR020846">
    <property type="entry name" value="MFS_dom"/>
</dbReference>
<proteinExistence type="predicted"/>
<dbReference type="GO" id="GO:0030395">
    <property type="term" value="F:lactose binding"/>
    <property type="evidence" value="ECO:0007669"/>
    <property type="project" value="TreeGrafter"/>
</dbReference>
<evidence type="ECO:0000313" key="8">
    <source>
        <dbReference type="EMBL" id="AYA98884.1"/>
    </source>
</evidence>
<accession>A0A385PZS2</accession>
<sequence>MEEKRINLQYIVLQGLYMTLYCVSCGFISFYLQGNGFANSGIGIITAVFCLFAVIFQPIVGNICDRIDRLTWKKLIIILGLPYIVICIAMLIIKEKWIIAILFGMMYIITNIYLPLINTALFSYKREGIEINFGVARGMGSAMYALMALFIGNIAVRVGTRIIPMAGLIIIALFLGVVFSMPVADKIKSDRNETKRTNIVGFIKKYPYFSIMLLAVLFIYFSHNIIGTYLLQIVQSLGGNSGNLGIAMFIQALAEIPVLFTFSYIMKKVKIGNLMILAGIGYVVRGILYFISGSIMIIYTIQLSQIFSFAIVTAASVYFTGMVVDVEDQTTGLAFMSGMTAAGTVLGSLLGGEILDHIGMRSMLAVNILITIIGLGIAVCSIKLIRSKKKNKYV</sequence>